<accession>A0A0A5GGX7</accession>
<name>A0A0A5GGX7_9BACI</name>
<evidence type="ECO:0000313" key="2">
    <source>
        <dbReference type="Proteomes" id="UP000030403"/>
    </source>
</evidence>
<sequence length="44" mass="4895">MSLTDEEARGAIMEVLGNLEIPQVKSLSGRERNVVLKRVKEIKG</sequence>
<reference evidence="1 2" key="1">
    <citation type="submission" date="2013-08" db="EMBL/GenBank/DDBJ databases">
        <authorList>
            <person name="Huang J."/>
            <person name="Wang G."/>
        </authorList>
    </citation>
    <scope>NUCLEOTIDE SEQUENCE [LARGE SCALE GENOMIC DNA]</scope>
    <source>
        <strain evidence="1 2">BH030004</strain>
    </source>
</reference>
<gene>
    <name evidence="1" type="ORF">N783_11215</name>
</gene>
<proteinExistence type="predicted"/>
<comment type="caution">
    <text evidence="1">The sequence shown here is derived from an EMBL/GenBank/DDBJ whole genome shotgun (WGS) entry which is preliminary data.</text>
</comment>
<dbReference type="EMBL" id="AVPF01000003">
    <property type="protein sequence ID" value="KGX91274.1"/>
    <property type="molecule type" value="Genomic_DNA"/>
</dbReference>
<dbReference type="Proteomes" id="UP000030403">
    <property type="component" value="Unassembled WGS sequence"/>
</dbReference>
<keyword evidence="2" id="KW-1185">Reference proteome</keyword>
<protein>
    <submittedName>
        <fullName evidence="1">Uncharacterized protein</fullName>
    </submittedName>
</protein>
<evidence type="ECO:0000313" key="1">
    <source>
        <dbReference type="EMBL" id="KGX91274.1"/>
    </source>
</evidence>
<dbReference type="AlphaFoldDB" id="A0A0A5GGX7"/>
<organism evidence="1 2">
    <name type="scientific">Pontibacillus marinus BH030004 = DSM 16465</name>
    <dbReference type="NCBI Taxonomy" id="1385511"/>
    <lineage>
        <taxon>Bacteria</taxon>
        <taxon>Bacillati</taxon>
        <taxon>Bacillota</taxon>
        <taxon>Bacilli</taxon>
        <taxon>Bacillales</taxon>
        <taxon>Bacillaceae</taxon>
        <taxon>Pontibacillus</taxon>
    </lineage>
</organism>